<sequence length="302" mass="34906">MTGKIKNIFERNIYLLEQADKAVFYFRKQMHDRALAIIADSIGILKNTIEDIIADRDYFNTVSTDSVLEMLSAILDAYKKGNFILLADLFEMQMVTFLCRIQELVIGKEEIGFNEELYYENLKALKDNCMGLDETLINTIDPQPLLKEGYRVELTSCGLMTLVAENNGAQFYFHTNGRVQAEAFILASHWYKEKIKEYILYGLGFGYHIKELISLSENADITVYEGDLNVIMLACAFAKIKDILECKRVKLIYDPKFSKLKRRIRNLSDREALCVHYPSYQNIRNAEGRMILESYVSWSQSI</sequence>
<protein>
    <submittedName>
        <fullName evidence="1">Uncharacterized protein</fullName>
    </submittedName>
</protein>
<dbReference type="OrthoDB" id="5291305at2"/>
<reference evidence="1 2" key="1">
    <citation type="submission" date="2015-06" db="EMBL/GenBank/DDBJ databases">
        <authorList>
            <person name="Wibberg Daniel"/>
        </authorList>
    </citation>
    <scope>NUCLEOTIDE SEQUENCE [LARGE SCALE GENOMIC DNA]</scope>
    <source>
        <strain evidence="1 2">T3/55T</strain>
    </source>
</reference>
<dbReference type="RefSeq" id="WP_103203279.1">
    <property type="nucleotide sequence ID" value="NZ_CVTD020000023.1"/>
</dbReference>
<keyword evidence="2" id="KW-1185">Reference proteome</keyword>
<evidence type="ECO:0000313" key="2">
    <source>
        <dbReference type="Proteomes" id="UP000236497"/>
    </source>
</evidence>
<dbReference type="AlphaFoldDB" id="A0A0H5SI65"/>
<accession>A0A0H5SI65</accession>
<name>A0A0H5SI65_HERHM</name>
<dbReference type="Proteomes" id="UP000236497">
    <property type="component" value="Unassembled WGS sequence"/>
</dbReference>
<gene>
    <name evidence="1" type="ORF">HHT355_1989</name>
</gene>
<organism evidence="1 2">
    <name type="scientific">Herbinix hemicellulosilytica</name>
    <dbReference type="NCBI Taxonomy" id="1564487"/>
    <lineage>
        <taxon>Bacteria</taxon>
        <taxon>Bacillati</taxon>
        <taxon>Bacillota</taxon>
        <taxon>Clostridia</taxon>
        <taxon>Lachnospirales</taxon>
        <taxon>Lachnospiraceae</taxon>
        <taxon>Herbinix</taxon>
    </lineage>
</organism>
<evidence type="ECO:0000313" key="1">
    <source>
        <dbReference type="EMBL" id="CRZ35187.1"/>
    </source>
</evidence>
<proteinExistence type="predicted"/>
<dbReference type="EMBL" id="CVTD020000023">
    <property type="protein sequence ID" value="CRZ35187.1"/>
    <property type="molecule type" value="Genomic_DNA"/>
</dbReference>